<keyword evidence="5" id="KW-1185">Reference proteome</keyword>
<dbReference type="Gene3D" id="2.60.40.3650">
    <property type="match status" value="1"/>
</dbReference>
<dbReference type="Gene3D" id="2.30.42.10">
    <property type="match status" value="1"/>
</dbReference>
<dbReference type="RefSeq" id="WP_013187254.1">
    <property type="nucleotide sequence ID" value="NC_014230.1"/>
</dbReference>
<accession>A3U8L9</accession>
<dbReference type="HOGENOM" id="CLU_022755_1_0_10"/>
<dbReference type="eggNOG" id="COG3975">
    <property type="taxonomic scope" value="Bacteria"/>
</dbReference>
<dbReference type="SUPFAM" id="SSF55486">
    <property type="entry name" value="Metalloproteases ('zincins'), catalytic domain"/>
    <property type="match status" value="1"/>
</dbReference>
<sequence length="626" mass="69805">MKLLYTAAIAAFLLVGCGTPKAPLSATQKETPKVVLTSVDLINVTDDKVSVVVNPPTITEKEIKFSLPAIVPGTYSRDDYGKYIEAFKALDYSGNELQFTKVDDNTWSILNADKLDKVTYLVNDTFDIESEHDIFSPTGTNIASNNYVLNMNGFIGYFNTLKNLPYEVLIKHPETLYAGTSLNELEIPKTKDSLTAANANYYKVDRYADLIDSPVMYTEHEPVSFTVGETEVLINVFSPNGTYSAEDFKPVISTMVEAQKAYLGDLKTTNKYAILVYLSTVGAEDAQGFGALEHNTSTVVVMPEQYPKQLLDKAMVDIVAHEFFHVVTPLSIHSEEIHFFDFNTPKMSQHLWMYEGVTEYFAQHFQVYEGLVTPEEFYDVIVSKIDNAKRYTGDFSFTEMSKNVLEEPYKDSYANVYEKGALIGMCIDLIMREQSNGEKGLIDLMKTLTKRFGSTSPFSDDTFIETVAALSYPEVGNFLRDHVQNNGAINYTEYFYLVGLEFAETKTNTALLASQDVQYIRGNEEGEIVFVNGELNSTLQDLGVLGGDVLVSYNKKEYNLSTARGLIIATNGLAEGDTVTLTVKRNGETVKLSGKYSTPTYLANKLGESPYATEEQKALRAAWLNK</sequence>
<dbReference type="InterPro" id="IPR027268">
    <property type="entry name" value="Peptidase_M4/M1_CTD_sf"/>
</dbReference>
<protein>
    <recommendedName>
        <fullName evidence="6">Peptidase M61</fullName>
    </recommendedName>
</protein>
<gene>
    <name evidence="4" type="ordered locus">CA2559_07485</name>
</gene>
<organism evidence="4 5">
    <name type="scientific">Croceibacter atlanticus (strain ATCC BAA-628 / JCM 21780 / CIP 108009 / IAM 15332 / KCTC 12090 / HTCC2559)</name>
    <dbReference type="NCBI Taxonomy" id="216432"/>
    <lineage>
        <taxon>Bacteria</taxon>
        <taxon>Pseudomonadati</taxon>
        <taxon>Bacteroidota</taxon>
        <taxon>Flavobacteriia</taxon>
        <taxon>Flavobacteriales</taxon>
        <taxon>Flavobacteriaceae</taxon>
        <taxon>Croceibacter</taxon>
    </lineage>
</organism>
<dbReference type="EMBL" id="CP002046">
    <property type="protein sequence ID" value="EAP88586.1"/>
    <property type="molecule type" value="Genomic_DNA"/>
</dbReference>
<feature type="domain" description="Peptidase M61 catalytic" evidence="2">
    <location>
        <begin position="316"/>
        <end position="423"/>
    </location>
</feature>
<dbReference type="Pfam" id="PF05299">
    <property type="entry name" value="Peptidase_M61"/>
    <property type="match status" value="1"/>
</dbReference>
<evidence type="ECO:0000256" key="1">
    <source>
        <dbReference type="SAM" id="SignalP"/>
    </source>
</evidence>
<dbReference type="SUPFAM" id="SSF50156">
    <property type="entry name" value="PDZ domain-like"/>
    <property type="match status" value="1"/>
</dbReference>
<dbReference type="OrthoDB" id="9778516at2"/>
<evidence type="ECO:0000259" key="2">
    <source>
        <dbReference type="Pfam" id="PF05299"/>
    </source>
</evidence>
<evidence type="ECO:0000259" key="3">
    <source>
        <dbReference type="Pfam" id="PF17899"/>
    </source>
</evidence>
<feature type="chain" id="PRO_5002659080" description="Peptidase M61" evidence="1">
    <location>
        <begin position="23"/>
        <end position="626"/>
    </location>
</feature>
<feature type="signal peptide" evidence="1">
    <location>
        <begin position="1"/>
        <end position="22"/>
    </location>
</feature>
<dbReference type="Pfam" id="PF17899">
    <property type="entry name" value="Peptidase_M61_N"/>
    <property type="match status" value="1"/>
</dbReference>
<feature type="domain" description="Peptidase M61 N-terminal" evidence="3">
    <location>
        <begin position="38"/>
        <end position="218"/>
    </location>
</feature>
<dbReference type="GeneID" id="89453269"/>
<dbReference type="KEGG" id="cat:CA2559_07485"/>
<dbReference type="Gene3D" id="1.10.390.10">
    <property type="entry name" value="Neutral Protease Domain 2"/>
    <property type="match status" value="1"/>
</dbReference>
<proteinExistence type="predicted"/>
<dbReference type="PROSITE" id="PS51257">
    <property type="entry name" value="PROKAR_LIPOPROTEIN"/>
    <property type="match status" value="1"/>
</dbReference>
<dbReference type="InterPro" id="IPR007963">
    <property type="entry name" value="Peptidase_M61_catalytic"/>
</dbReference>
<dbReference type="InterPro" id="IPR040756">
    <property type="entry name" value="Peptidase_M61_N"/>
</dbReference>
<evidence type="ECO:0000313" key="5">
    <source>
        <dbReference type="Proteomes" id="UP000002297"/>
    </source>
</evidence>
<name>A3U8L9_CROAH</name>
<dbReference type="Proteomes" id="UP000002297">
    <property type="component" value="Chromosome"/>
</dbReference>
<dbReference type="InterPro" id="IPR036034">
    <property type="entry name" value="PDZ_sf"/>
</dbReference>
<dbReference type="STRING" id="216432.CA2559_07485"/>
<reference evidence="4 5" key="1">
    <citation type="journal article" date="2010" name="J. Bacteriol.">
        <title>The complete genome sequence of Croceibacter atlanticus HTCC2559T.</title>
        <authorList>
            <person name="Oh H.M."/>
            <person name="Kang I."/>
            <person name="Ferriera S."/>
            <person name="Giovannoni S.J."/>
            <person name="Cho J.C."/>
        </authorList>
    </citation>
    <scope>NUCLEOTIDE SEQUENCE [LARGE SCALE GENOMIC DNA]</scope>
    <source>
        <strain evidence="5">ATCC BAA-628 / HTCC2559 / KCTC 12090</strain>
    </source>
</reference>
<keyword evidence="1" id="KW-0732">Signal</keyword>
<dbReference type="AlphaFoldDB" id="A3U8L9"/>
<evidence type="ECO:0000313" key="4">
    <source>
        <dbReference type="EMBL" id="EAP88586.1"/>
    </source>
</evidence>
<evidence type="ECO:0008006" key="6">
    <source>
        <dbReference type="Google" id="ProtNLM"/>
    </source>
</evidence>